<evidence type="ECO:0000256" key="3">
    <source>
        <dbReference type="SAM" id="Phobius"/>
    </source>
</evidence>
<reference evidence="4 5" key="1">
    <citation type="journal article" date="2016" name="Nat. Commun.">
        <title>Thousands of microbial genomes shed light on interconnected biogeochemical processes in an aquifer system.</title>
        <authorList>
            <person name="Anantharaman K."/>
            <person name="Brown C.T."/>
            <person name="Hug L.A."/>
            <person name="Sharon I."/>
            <person name="Castelle C.J."/>
            <person name="Probst A.J."/>
            <person name="Thomas B.C."/>
            <person name="Singh A."/>
            <person name="Wilkins M.J."/>
            <person name="Karaoz U."/>
            <person name="Brodie E.L."/>
            <person name="Williams K.H."/>
            <person name="Hubbard S.S."/>
            <person name="Banfield J.F."/>
        </authorList>
    </citation>
    <scope>NUCLEOTIDE SEQUENCE [LARGE SCALE GENOMIC DNA]</scope>
</reference>
<dbReference type="SUPFAM" id="SSF53756">
    <property type="entry name" value="UDP-Glycosyltransferase/glycogen phosphorylase"/>
    <property type="match status" value="1"/>
</dbReference>
<dbReference type="EMBL" id="MFYX01000064">
    <property type="protein sequence ID" value="OGK05026.1"/>
    <property type="molecule type" value="Genomic_DNA"/>
</dbReference>
<dbReference type="Gene3D" id="3.40.50.2000">
    <property type="entry name" value="Glycogen Phosphorylase B"/>
    <property type="match status" value="2"/>
</dbReference>
<dbReference type="AlphaFoldDB" id="A0A1F7FEZ9"/>
<accession>A0A1F7FEZ9</accession>
<keyword evidence="3" id="KW-1133">Transmembrane helix</keyword>
<organism evidence="4 5">
    <name type="scientific">Candidatus Raymondbacteria bacterium RIFOXYD12_FULL_49_13</name>
    <dbReference type="NCBI Taxonomy" id="1817890"/>
    <lineage>
        <taxon>Bacteria</taxon>
        <taxon>Raymondiibacteriota</taxon>
    </lineage>
</organism>
<dbReference type="InterPro" id="IPR051199">
    <property type="entry name" value="LPS_LOS_Heptosyltrfase"/>
</dbReference>
<sequence>MKGLFLKEFEVRGKRFLVPLLATPFKVRPSSMPVLDNNSSVLFLRHDRIGDMIISTGIFSMLKKKFPDIRIGVIASSRNAMIIEGSPDVDALYVYDKRPMAMAALVRSIRKARYSFVVNLVLYSSLTGGLLAALSAGSWAFRMRMTMGDDLDFFYHRNCRKTIWGNATRTMLEETAAMAGELGVTYTTEEVRPVLRIPQDLLEQARAWRVGLGPGPVIGVNLASGVPEREAPAVLWKGIIELFSAQHPSARFILLTPPHGNVFEQLKILGIPACAQENPPHQGIMGAAALIATMDAVVSADTAIPHICSALNIPVLVLYHCVENSVLWAPFGVRHIKVVSPAPGHNAQDPGRIAGPLASLLVHAT</sequence>
<evidence type="ECO:0000256" key="1">
    <source>
        <dbReference type="ARBA" id="ARBA00022676"/>
    </source>
</evidence>
<feature type="transmembrane region" description="Helical" evidence="3">
    <location>
        <begin position="116"/>
        <end position="141"/>
    </location>
</feature>
<protein>
    <recommendedName>
        <fullName evidence="6">Glycosyl transferase</fullName>
    </recommendedName>
</protein>
<dbReference type="GO" id="GO:0008713">
    <property type="term" value="F:ADP-heptose-lipopolysaccharide heptosyltransferase activity"/>
    <property type="evidence" value="ECO:0007669"/>
    <property type="project" value="TreeGrafter"/>
</dbReference>
<gene>
    <name evidence="4" type="ORF">A2519_10150</name>
</gene>
<keyword evidence="1" id="KW-0328">Glycosyltransferase</keyword>
<dbReference type="PANTHER" id="PTHR30160">
    <property type="entry name" value="TETRAACYLDISACCHARIDE 4'-KINASE-RELATED"/>
    <property type="match status" value="1"/>
</dbReference>
<dbReference type="GO" id="GO:0005829">
    <property type="term" value="C:cytosol"/>
    <property type="evidence" value="ECO:0007669"/>
    <property type="project" value="TreeGrafter"/>
</dbReference>
<name>A0A1F7FEZ9_UNCRA</name>
<dbReference type="InterPro" id="IPR002201">
    <property type="entry name" value="Glyco_trans_9"/>
</dbReference>
<comment type="caution">
    <text evidence="4">The sequence shown here is derived from an EMBL/GenBank/DDBJ whole genome shotgun (WGS) entry which is preliminary data.</text>
</comment>
<evidence type="ECO:0000313" key="4">
    <source>
        <dbReference type="EMBL" id="OGK05026.1"/>
    </source>
</evidence>
<evidence type="ECO:0000313" key="5">
    <source>
        <dbReference type="Proteomes" id="UP000179243"/>
    </source>
</evidence>
<dbReference type="GO" id="GO:0009244">
    <property type="term" value="P:lipopolysaccharide core region biosynthetic process"/>
    <property type="evidence" value="ECO:0007669"/>
    <property type="project" value="TreeGrafter"/>
</dbReference>
<proteinExistence type="predicted"/>
<dbReference type="CDD" id="cd03789">
    <property type="entry name" value="GT9_LPS_heptosyltransferase"/>
    <property type="match status" value="1"/>
</dbReference>
<keyword evidence="3" id="KW-0472">Membrane</keyword>
<dbReference type="Proteomes" id="UP000179243">
    <property type="component" value="Unassembled WGS sequence"/>
</dbReference>
<evidence type="ECO:0000256" key="2">
    <source>
        <dbReference type="ARBA" id="ARBA00022679"/>
    </source>
</evidence>
<evidence type="ECO:0008006" key="6">
    <source>
        <dbReference type="Google" id="ProtNLM"/>
    </source>
</evidence>
<dbReference type="Pfam" id="PF01075">
    <property type="entry name" value="Glyco_transf_9"/>
    <property type="match status" value="1"/>
</dbReference>
<keyword evidence="2" id="KW-0808">Transferase</keyword>
<keyword evidence="3" id="KW-0812">Transmembrane</keyword>